<dbReference type="Gene3D" id="3.80.10.10">
    <property type="entry name" value="Ribonuclease Inhibitor"/>
    <property type="match status" value="1"/>
</dbReference>
<protein>
    <submittedName>
        <fullName evidence="1">Uncharacterized protein</fullName>
    </submittedName>
</protein>
<evidence type="ECO:0000313" key="2">
    <source>
        <dbReference type="Proteomes" id="UP001224775"/>
    </source>
</evidence>
<sequence>MTVAEFEKQEADDAAYVRRERMRHQYEGTVEHVMLGMQIKDAGRVFYTQPPSPNSIKAELEIFDYEVEDDGETEKKGNYAPKKVDIPPNAPSIKSLMYKGGNAFDKYTRKFRLEKISEETEDAKAEDFEASGLLCILKACTSLEELHIQCTNFNTFISPVLLLKMQTAAPHLARTLKVLSIRGPLQLEPDALAWISDFKSLERLDISDAFSAEFYQDNYDYDCDHRTMSRPYDDQMMECIRSLTHLKRLDLGCGDGKSQRHLFNYMLGRPREIELW</sequence>
<dbReference type="AlphaFoldDB" id="A0AAD8Y112"/>
<gene>
    <name evidence="1" type="ORF">QTG54_012411</name>
</gene>
<name>A0AAD8Y112_9STRA</name>
<keyword evidence="2" id="KW-1185">Reference proteome</keyword>
<organism evidence="1 2">
    <name type="scientific">Skeletonema marinoi</name>
    <dbReference type="NCBI Taxonomy" id="267567"/>
    <lineage>
        <taxon>Eukaryota</taxon>
        <taxon>Sar</taxon>
        <taxon>Stramenopiles</taxon>
        <taxon>Ochrophyta</taxon>
        <taxon>Bacillariophyta</taxon>
        <taxon>Coscinodiscophyceae</taxon>
        <taxon>Thalassiosirophycidae</taxon>
        <taxon>Thalassiosirales</taxon>
        <taxon>Skeletonemataceae</taxon>
        <taxon>Skeletonema</taxon>
        <taxon>Skeletonema marinoi-dohrnii complex</taxon>
    </lineage>
</organism>
<evidence type="ECO:0000313" key="1">
    <source>
        <dbReference type="EMBL" id="KAK1736966.1"/>
    </source>
</evidence>
<dbReference type="EMBL" id="JATAAI010000027">
    <property type="protein sequence ID" value="KAK1736966.1"/>
    <property type="molecule type" value="Genomic_DNA"/>
</dbReference>
<reference evidence="1" key="1">
    <citation type="submission" date="2023-06" db="EMBL/GenBank/DDBJ databases">
        <title>Survivors Of The Sea: Transcriptome response of Skeletonema marinoi to long-term dormancy.</title>
        <authorList>
            <person name="Pinder M.I.M."/>
            <person name="Kourtchenko O."/>
            <person name="Robertson E.K."/>
            <person name="Larsson T."/>
            <person name="Maumus F."/>
            <person name="Osuna-Cruz C.M."/>
            <person name="Vancaester E."/>
            <person name="Stenow R."/>
            <person name="Vandepoele K."/>
            <person name="Ploug H."/>
            <person name="Bruchert V."/>
            <person name="Godhe A."/>
            <person name="Topel M."/>
        </authorList>
    </citation>
    <scope>NUCLEOTIDE SEQUENCE</scope>
    <source>
        <strain evidence="1">R05AC</strain>
    </source>
</reference>
<dbReference type="SUPFAM" id="SSF52047">
    <property type="entry name" value="RNI-like"/>
    <property type="match status" value="1"/>
</dbReference>
<accession>A0AAD8Y112</accession>
<comment type="caution">
    <text evidence="1">The sequence shown here is derived from an EMBL/GenBank/DDBJ whole genome shotgun (WGS) entry which is preliminary data.</text>
</comment>
<proteinExistence type="predicted"/>
<dbReference type="InterPro" id="IPR032675">
    <property type="entry name" value="LRR_dom_sf"/>
</dbReference>
<dbReference type="Proteomes" id="UP001224775">
    <property type="component" value="Unassembled WGS sequence"/>
</dbReference>